<feature type="binding site" evidence="8">
    <location>
        <begin position="144"/>
        <end position="147"/>
    </location>
    <ligand>
        <name>substrate</name>
    </ligand>
</feature>
<evidence type="ECO:0000256" key="5">
    <source>
        <dbReference type="ARBA" id="ARBA00022813"/>
    </source>
</evidence>
<evidence type="ECO:0000256" key="9">
    <source>
        <dbReference type="PIRSR" id="PIRSR600246-3"/>
    </source>
</evidence>
<keyword evidence="3" id="KW-0645">Protease</keyword>
<keyword evidence="5" id="KW-0068">Autocatalytic cleavage</keyword>
<reference evidence="10" key="1">
    <citation type="submission" date="2021-10" db="EMBL/GenBank/DDBJ databases">
        <title>Tropical sea cucumber genome reveals ecological adaptation and Cuvierian tubules defense mechanism.</title>
        <authorList>
            <person name="Chen T."/>
        </authorList>
    </citation>
    <scope>NUCLEOTIDE SEQUENCE</scope>
    <source>
        <strain evidence="10">Nanhai2018</strain>
        <tissue evidence="10">Muscle</tissue>
    </source>
</reference>
<dbReference type="FunFam" id="3.60.20.30:FF:000001">
    <property type="entry name" value="Isoaspartyl peptidase/L-asparaginase"/>
    <property type="match status" value="1"/>
</dbReference>
<accession>A0A9Q1HG59</accession>
<evidence type="ECO:0000256" key="2">
    <source>
        <dbReference type="ARBA" id="ARBA00010872"/>
    </source>
</evidence>
<evidence type="ECO:0000256" key="7">
    <source>
        <dbReference type="PIRSR" id="PIRSR600246-1"/>
    </source>
</evidence>
<keyword evidence="4" id="KW-0378">Hydrolase</keyword>
<comment type="catalytic activity">
    <reaction evidence="1">
        <text>Cleavage of a beta-linked Asp residue from the N-terminus of a polypeptide.</text>
        <dbReference type="EC" id="3.4.19.5"/>
    </reaction>
</comment>
<dbReference type="GO" id="GO:0033345">
    <property type="term" value="P:L-asparagine catabolic process via L-aspartate"/>
    <property type="evidence" value="ECO:0007669"/>
    <property type="project" value="TreeGrafter"/>
</dbReference>
<dbReference type="PANTHER" id="PTHR10188">
    <property type="entry name" value="L-ASPARAGINASE"/>
    <property type="match status" value="1"/>
</dbReference>
<comment type="similarity">
    <text evidence="2">Belongs to the Ntn-hydrolase family.</text>
</comment>
<dbReference type="EMBL" id="JAIZAY010000003">
    <property type="protein sequence ID" value="KAJ8044700.1"/>
    <property type="molecule type" value="Genomic_DNA"/>
</dbReference>
<evidence type="ECO:0000256" key="1">
    <source>
        <dbReference type="ARBA" id="ARBA00000306"/>
    </source>
</evidence>
<dbReference type="GO" id="GO:0008798">
    <property type="term" value="F:beta-aspartyl-peptidase activity"/>
    <property type="evidence" value="ECO:0007669"/>
    <property type="project" value="UniProtKB-EC"/>
</dbReference>
<dbReference type="Pfam" id="PF01112">
    <property type="entry name" value="Asparaginase_2"/>
    <property type="match status" value="1"/>
</dbReference>
<dbReference type="InterPro" id="IPR000246">
    <property type="entry name" value="Peptidase_T2"/>
</dbReference>
<dbReference type="Gene3D" id="3.60.20.30">
    <property type="entry name" value="(Glycosyl)asparaginase"/>
    <property type="match status" value="1"/>
</dbReference>
<evidence type="ECO:0000256" key="4">
    <source>
        <dbReference type="ARBA" id="ARBA00022801"/>
    </source>
</evidence>
<dbReference type="AlphaFoldDB" id="A0A9Q1HG59"/>
<proteinExistence type="inferred from homology"/>
<comment type="caution">
    <text evidence="10">The sequence shown here is derived from an EMBL/GenBank/DDBJ whole genome shotgun (WGS) entry which is preliminary data.</text>
</comment>
<dbReference type="PANTHER" id="PTHR10188:SF41">
    <property type="entry name" value="ISOASPARTYL PEPTIDASE_L-ASPARAGINASE"/>
    <property type="match status" value="1"/>
</dbReference>
<evidence type="ECO:0000256" key="8">
    <source>
        <dbReference type="PIRSR" id="PIRSR600246-2"/>
    </source>
</evidence>
<feature type="site" description="Cleavage; by autolysis" evidence="9">
    <location>
        <begin position="115"/>
        <end position="116"/>
    </location>
</feature>
<dbReference type="InterPro" id="IPR029055">
    <property type="entry name" value="Ntn_hydrolases_N"/>
</dbReference>
<sequence length="259" mass="27606">MEGKDLRAGSVAAVKGVKNPAKLARVVMEKGDQSRHGNSVRAYSRWELKSHRIIIAGSTVCSYPTDHIQLCGEGASLFSRSMGFDEVSDNELRTSRATERLEKFLAEQNVSRGSDTIGAVAIDSSGCIACCTSTGGILGAMKGRVGDTPQIGSGGYSDNLVGGVSTTGDGECIARVTLARLILFHMEQGLTVEQSLKKSLHYMKEKTGCDIGGAIVISSSGVIGKGFISPEMSWASLKGNELRWGFSHSDDYMETLLDM</sequence>
<name>A0A9Q1HG59_HOLLE</name>
<organism evidence="10 11">
    <name type="scientific">Holothuria leucospilota</name>
    <name type="common">Black long sea cucumber</name>
    <name type="synonym">Mertensiothuria leucospilota</name>
    <dbReference type="NCBI Taxonomy" id="206669"/>
    <lineage>
        <taxon>Eukaryota</taxon>
        <taxon>Metazoa</taxon>
        <taxon>Echinodermata</taxon>
        <taxon>Eleutherozoa</taxon>
        <taxon>Echinozoa</taxon>
        <taxon>Holothuroidea</taxon>
        <taxon>Aspidochirotacea</taxon>
        <taxon>Aspidochirotida</taxon>
        <taxon>Holothuriidae</taxon>
        <taxon>Holothuria</taxon>
    </lineage>
</organism>
<dbReference type="OrthoDB" id="2262349at2759"/>
<dbReference type="Proteomes" id="UP001152320">
    <property type="component" value="Chromosome 3"/>
</dbReference>
<dbReference type="GO" id="GO:0006508">
    <property type="term" value="P:proteolysis"/>
    <property type="evidence" value="ECO:0007669"/>
    <property type="project" value="UniProtKB-KW"/>
</dbReference>
<evidence type="ECO:0000313" key="10">
    <source>
        <dbReference type="EMBL" id="KAJ8044700.1"/>
    </source>
</evidence>
<protein>
    <submittedName>
        <fullName evidence="10">Isoaspartyl peptidase/L-asparaginase</fullName>
    </submittedName>
</protein>
<comment type="catalytic activity">
    <reaction evidence="6">
        <text>L-asparagine + H2O = L-aspartate + NH4(+)</text>
        <dbReference type="Rhea" id="RHEA:21016"/>
        <dbReference type="ChEBI" id="CHEBI:15377"/>
        <dbReference type="ChEBI" id="CHEBI:28938"/>
        <dbReference type="ChEBI" id="CHEBI:29991"/>
        <dbReference type="ChEBI" id="CHEBI:58048"/>
        <dbReference type="EC" id="3.5.1.1"/>
    </reaction>
</comment>
<evidence type="ECO:0000256" key="6">
    <source>
        <dbReference type="ARBA" id="ARBA00049366"/>
    </source>
</evidence>
<evidence type="ECO:0000313" key="11">
    <source>
        <dbReference type="Proteomes" id="UP001152320"/>
    </source>
</evidence>
<keyword evidence="11" id="KW-1185">Reference proteome</keyword>
<evidence type="ECO:0000256" key="3">
    <source>
        <dbReference type="ARBA" id="ARBA00022670"/>
    </source>
</evidence>
<dbReference type="GO" id="GO:0005737">
    <property type="term" value="C:cytoplasm"/>
    <property type="evidence" value="ECO:0007669"/>
    <property type="project" value="TreeGrafter"/>
</dbReference>
<dbReference type="GO" id="GO:0004067">
    <property type="term" value="F:asparaginase activity"/>
    <property type="evidence" value="ECO:0007669"/>
    <property type="project" value="UniProtKB-EC"/>
</dbReference>
<dbReference type="SUPFAM" id="SSF56235">
    <property type="entry name" value="N-terminal nucleophile aminohydrolases (Ntn hydrolases)"/>
    <property type="match status" value="1"/>
</dbReference>
<feature type="active site" description="Nucleophile" evidence="7">
    <location>
        <position position="116"/>
    </location>
</feature>
<gene>
    <name evidence="10" type="ORF">HOLleu_07504</name>
</gene>
<feature type="binding site" evidence="8">
    <location>
        <begin position="167"/>
        <end position="170"/>
    </location>
    <ligand>
        <name>substrate</name>
    </ligand>
</feature>